<feature type="disulfide bond" evidence="7">
    <location>
        <begin position="213"/>
        <end position="223"/>
    </location>
</feature>
<evidence type="ECO:0000256" key="6">
    <source>
        <dbReference type="ARBA" id="ARBA00023180"/>
    </source>
</evidence>
<dbReference type="GO" id="GO:0005886">
    <property type="term" value="C:plasma membrane"/>
    <property type="evidence" value="ECO:0007669"/>
    <property type="project" value="TreeGrafter"/>
</dbReference>
<dbReference type="SUPFAM" id="SSF56487">
    <property type="entry name" value="SRCR-like"/>
    <property type="match status" value="5"/>
</dbReference>
<keyword evidence="3" id="KW-0732">Signal</keyword>
<keyword evidence="6" id="KW-0325">Glycoprotein</keyword>
<reference evidence="9" key="3">
    <citation type="submission" date="2025-09" db="UniProtKB">
        <authorList>
            <consortium name="Ensembl"/>
        </authorList>
    </citation>
    <scope>IDENTIFICATION</scope>
</reference>
<feature type="domain" description="SRCR" evidence="8">
    <location>
        <begin position="241"/>
        <end position="340"/>
    </location>
</feature>
<evidence type="ECO:0000256" key="2">
    <source>
        <dbReference type="ARBA" id="ARBA00022525"/>
    </source>
</evidence>
<dbReference type="AlphaFoldDB" id="I3K3P3"/>
<protein>
    <recommendedName>
        <fullName evidence="8">SRCR domain-containing protein</fullName>
    </recommendedName>
</protein>
<feature type="domain" description="SRCR" evidence="8">
    <location>
        <begin position="44"/>
        <end position="143"/>
    </location>
</feature>
<dbReference type="InterPro" id="IPR036772">
    <property type="entry name" value="SRCR-like_dom_sf"/>
</dbReference>
<comment type="subcellular location">
    <subcellularLocation>
        <location evidence="1">Secreted</location>
    </subcellularLocation>
</comment>
<dbReference type="SMART" id="SM00202">
    <property type="entry name" value="SR"/>
    <property type="match status" value="5"/>
</dbReference>
<dbReference type="Ensembl" id="ENSONIT00000015753.2">
    <property type="protein sequence ID" value="ENSONIP00000015738.2"/>
    <property type="gene ID" value="ENSONIG00000012500.2"/>
</dbReference>
<evidence type="ECO:0000256" key="4">
    <source>
        <dbReference type="ARBA" id="ARBA00022737"/>
    </source>
</evidence>
<dbReference type="GO" id="GO:0005615">
    <property type="term" value="C:extracellular space"/>
    <property type="evidence" value="ECO:0007669"/>
    <property type="project" value="TreeGrafter"/>
</dbReference>
<proteinExistence type="predicted"/>
<evidence type="ECO:0000256" key="1">
    <source>
        <dbReference type="ARBA" id="ARBA00004613"/>
    </source>
</evidence>
<feature type="domain" description="SRCR" evidence="8">
    <location>
        <begin position="441"/>
        <end position="540"/>
    </location>
</feature>
<feature type="disulfide bond" evidence="7">
    <location>
        <begin position="509"/>
        <end position="519"/>
    </location>
</feature>
<evidence type="ECO:0000256" key="7">
    <source>
        <dbReference type="PROSITE-ProRule" id="PRU00196"/>
    </source>
</evidence>
<dbReference type="OMA" id="ECAASHY"/>
<dbReference type="PRINTS" id="PR00258">
    <property type="entry name" value="SPERACTRCPTR"/>
</dbReference>
<dbReference type="PROSITE" id="PS50287">
    <property type="entry name" value="SRCR_2"/>
    <property type="match status" value="5"/>
</dbReference>
<dbReference type="InterPro" id="IPR001190">
    <property type="entry name" value="SRCR"/>
</dbReference>
<dbReference type="Pfam" id="PF00530">
    <property type="entry name" value="SRCR"/>
    <property type="match status" value="5"/>
</dbReference>
<dbReference type="PANTHER" id="PTHR48071:SF15">
    <property type="entry name" value="SRCR DOMAIN-CONTAINING PROTEIN"/>
    <property type="match status" value="1"/>
</dbReference>
<feature type="disulfide bond" evidence="7">
    <location>
        <begin position="309"/>
        <end position="319"/>
    </location>
</feature>
<sequence length="558" mass="60101">MIDSSRTTGWLISSDCVLSRSPLRDCATSDYTDQILKLTCSDSVRLLNGSSLCSGRLEVKSNQSWSSVCEADFDQQDAEVVCRELGCGPPSVLQGALYGEVEAPVWSKEFQCGGHESALLDCRSSGSAGNSCSPGKAVGLTCSEPVRLVGGASHCEGTLELKYLGEWRPVYDSLWSFKKAAVLCYYLDCGSAVSVTQRKESTWRSKWSISSDCVQPGILLRECAASHYNQFILNITCSDSVRLLNGSSLCSGRLEVKSNQSWSSVCEADFDQQDAEVVCREFGCGPPSVLQGALYGEVEAPVWSKEFQCGGHESALLDCRSSGSAGNSCSPGKAVGLTCSESDDVRLVGGPSRCAGTLELKHLREWRPMGYFHVSWTMKEAAVMCEHLDCGSAVSIEAAHSSYKAVWLIWSSCIVSKTPLRDCAISDHLDQILKLTCSDSVRLLNGSSLCSGRLEVKSNQSWSSVCEADFDQQDAEVVCRQLGCGPPLGLQGALYGEVEAPVWSKEFQCGGHESALLDCRSSGSARNSCSPGKAVGLTCSGRRGAAALMWFKITLFFY</sequence>
<reference evidence="10" key="1">
    <citation type="submission" date="2012-01" db="EMBL/GenBank/DDBJ databases">
        <title>The Genome Sequence of Oreochromis niloticus (Nile Tilapia).</title>
        <authorList>
            <consortium name="Broad Institute Genome Assembly Team"/>
            <consortium name="Broad Institute Sequencing Platform"/>
            <person name="Di Palma F."/>
            <person name="Johnson J."/>
            <person name="Lander E.S."/>
            <person name="Lindblad-Toh K."/>
        </authorList>
    </citation>
    <scope>NUCLEOTIDE SEQUENCE [LARGE SCALE GENOMIC DNA]</scope>
</reference>
<feature type="disulfide bond" evidence="7">
    <location>
        <begin position="413"/>
        <end position="423"/>
    </location>
</feature>
<evidence type="ECO:0000256" key="5">
    <source>
        <dbReference type="ARBA" id="ARBA00023157"/>
    </source>
</evidence>
<evidence type="ECO:0000256" key="3">
    <source>
        <dbReference type="ARBA" id="ARBA00022729"/>
    </source>
</evidence>
<dbReference type="GO" id="GO:0031638">
    <property type="term" value="P:zymogen activation"/>
    <property type="evidence" value="ECO:0007669"/>
    <property type="project" value="TreeGrafter"/>
</dbReference>
<dbReference type="FunFam" id="3.10.250.10:FF:000013">
    <property type="entry name" value="CD163 molecule like 1"/>
    <property type="match status" value="3"/>
</dbReference>
<dbReference type="GeneTree" id="ENSGT00940000163299"/>
<keyword evidence="10" id="KW-1185">Reference proteome</keyword>
<organism evidence="9 10">
    <name type="scientific">Oreochromis niloticus</name>
    <name type="common">Nile tilapia</name>
    <name type="synonym">Tilapia nilotica</name>
    <dbReference type="NCBI Taxonomy" id="8128"/>
    <lineage>
        <taxon>Eukaryota</taxon>
        <taxon>Metazoa</taxon>
        <taxon>Chordata</taxon>
        <taxon>Craniata</taxon>
        <taxon>Vertebrata</taxon>
        <taxon>Euteleostomi</taxon>
        <taxon>Actinopterygii</taxon>
        <taxon>Neopterygii</taxon>
        <taxon>Teleostei</taxon>
        <taxon>Neoteleostei</taxon>
        <taxon>Acanthomorphata</taxon>
        <taxon>Ovalentaria</taxon>
        <taxon>Cichlomorphae</taxon>
        <taxon>Cichliformes</taxon>
        <taxon>Cichlidae</taxon>
        <taxon>African cichlids</taxon>
        <taxon>Pseudocrenilabrinae</taxon>
        <taxon>Oreochromini</taxon>
        <taxon>Oreochromis</taxon>
    </lineage>
</organism>
<comment type="caution">
    <text evidence="7">Lacks conserved residue(s) required for the propagation of feature annotation.</text>
</comment>
<evidence type="ECO:0000313" key="9">
    <source>
        <dbReference type="Ensembl" id="ENSONIP00000015738.2"/>
    </source>
</evidence>
<reference evidence="9" key="2">
    <citation type="submission" date="2025-08" db="UniProtKB">
        <authorList>
            <consortium name="Ensembl"/>
        </authorList>
    </citation>
    <scope>IDENTIFICATION</scope>
</reference>
<name>I3K3P3_ORENI</name>
<keyword evidence="4" id="KW-0677">Repeat</keyword>
<evidence type="ECO:0000259" key="8">
    <source>
        <dbReference type="PROSITE" id="PS50287"/>
    </source>
</evidence>
<evidence type="ECO:0000313" key="10">
    <source>
        <dbReference type="Proteomes" id="UP000005207"/>
    </source>
</evidence>
<accession>I3K3P3</accession>
<keyword evidence="2" id="KW-0964">Secreted</keyword>
<feature type="domain" description="SRCR" evidence="8">
    <location>
        <begin position="345"/>
        <end position="440"/>
    </location>
</feature>
<dbReference type="PANTHER" id="PTHR48071">
    <property type="entry name" value="SRCR DOMAIN-CONTAINING PROTEIN"/>
    <property type="match status" value="1"/>
</dbReference>
<dbReference type="Proteomes" id="UP000005207">
    <property type="component" value="Linkage group LG7"/>
</dbReference>
<dbReference type="InParanoid" id="I3K3P3"/>
<keyword evidence="5 7" id="KW-1015">Disulfide bond</keyword>
<dbReference type="GO" id="GO:0004252">
    <property type="term" value="F:serine-type endopeptidase activity"/>
    <property type="evidence" value="ECO:0007669"/>
    <property type="project" value="TreeGrafter"/>
</dbReference>
<feature type="domain" description="SRCR" evidence="8">
    <location>
        <begin position="146"/>
        <end position="238"/>
    </location>
</feature>
<feature type="disulfide bond" evidence="7">
    <location>
        <begin position="112"/>
        <end position="122"/>
    </location>
</feature>
<dbReference type="Gene3D" id="3.10.250.10">
    <property type="entry name" value="SRCR-like domain"/>
    <property type="match status" value="5"/>
</dbReference>
<dbReference type="HOGENOM" id="CLU_002555_11_3_1"/>